<accession>A0ABR2QLE4</accession>
<dbReference type="Proteomes" id="UP001396334">
    <property type="component" value="Unassembled WGS sequence"/>
</dbReference>
<organism evidence="2 3">
    <name type="scientific">Hibiscus sabdariffa</name>
    <name type="common">roselle</name>
    <dbReference type="NCBI Taxonomy" id="183260"/>
    <lineage>
        <taxon>Eukaryota</taxon>
        <taxon>Viridiplantae</taxon>
        <taxon>Streptophyta</taxon>
        <taxon>Embryophyta</taxon>
        <taxon>Tracheophyta</taxon>
        <taxon>Spermatophyta</taxon>
        <taxon>Magnoliopsida</taxon>
        <taxon>eudicotyledons</taxon>
        <taxon>Gunneridae</taxon>
        <taxon>Pentapetalae</taxon>
        <taxon>rosids</taxon>
        <taxon>malvids</taxon>
        <taxon>Malvales</taxon>
        <taxon>Malvaceae</taxon>
        <taxon>Malvoideae</taxon>
        <taxon>Hibiscus</taxon>
    </lineage>
</organism>
<gene>
    <name evidence="2" type="ORF">V6N11_083277</name>
</gene>
<sequence length="72" mass="8086">MVSGMYLQESGNEGNLRLPPPPQRPYIFFIDGDSIPFVVTESDADFNHLMGDNARHAQDLQALVPNRPCTFH</sequence>
<proteinExistence type="predicted"/>
<dbReference type="EMBL" id="JBBPBN010000036">
    <property type="protein sequence ID" value="KAK9001495.1"/>
    <property type="molecule type" value="Genomic_DNA"/>
</dbReference>
<evidence type="ECO:0000256" key="1">
    <source>
        <dbReference type="SAM" id="MobiDB-lite"/>
    </source>
</evidence>
<keyword evidence="3" id="KW-1185">Reference proteome</keyword>
<protein>
    <submittedName>
        <fullName evidence="2">Uncharacterized protein</fullName>
    </submittedName>
</protein>
<evidence type="ECO:0000313" key="2">
    <source>
        <dbReference type="EMBL" id="KAK9001495.1"/>
    </source>
</evidence>
<reference evidence="2 3" key="1">
    <citation type="journal article" date="2024" name="G3 (Bethesda)">
        <title>Genome assembly of Hibiscus sabdariffa L. provides insights into metabolisms of medicinal natural products.</title>
        <authorList>
            <person name="Kim T."/>
        </authorList>
    </citation>
    <scope>NUCLEOTIDE SEQUENCE [LARGE SCALE GENOMIC DNA]</scope>
    <source>
        <strain evidence="2">TK-2024</strain>
        <tissue evidence="2">Old leaves</tissue>
    </source>
</reference>
<comment type="caution">
    <text evidence="2">The sequence shown here is derived from an EMBL/GenBank/DDBJ whole genome shotgun (WGS) entry which is preliminary data.</text>
</comment>
<feature type="region of interest" description="Disordered" evidence="1">
    <location>
        <begin position="1"/>
        <end position="20"/>
    </location>
</feature>
<dbReference type="InterPro" id="IPR023213">
    <property type="entry name" value="CAT-like_dom_sf"/>
</dbReference>
<evidence type="ECO:0000313" key="3">
    <source>
        <dbReference type="Proteomes" id="UP001396334"/>
    </source>
</evidence>
<dbReference type="Gene3D" id="3.30.559.10">
    <property type="entry name" value="Chloramphenicol acetyltransferase-like domain"/>
    <property type="match status" value="1"/>
</dbReference>
<name>A0ABR2QLE4_9ROSI</name>